<organism evidence="1 2">
    <name type="scientific">Kalanchoe fedtschenkoi</name>
    <name type="common">Lavender scallops</name>
    <name type="synonym">South American air plant</name>
    <dbReference type="NCBI Taxonomy" id="63787"/>
    <lineage>
        <taxon>Eukaryota</taxon>
        <taxon>Viridiplantae</taxon>
        <taxon>Streptophyta</taxon>
        <taxon>Embryophyta</taxon>
        <taxon>Tracheophyta</taxon>
        <taxon>Spermatophyta</taxon>
        <taxon>Magnoliopsida</taxon>
        <taxon>eudicotyledons</taxon>
        <taxon>Gunneridae</taxon>
        <taxon>Pentapetalae</taxon>
        <taxon>Saxifragales</taxon>
        <taxon>Crassulaceae</taxon>
        <taxon>Kalanchoe</taxon>
    </lineage>
</organism>
<dbReference type="EnsemblPlants" id="Kaladp0032s0048.1.v1.1">
    <property type="protein sequence ID" value="Kaladp0032s0048.1.v1.1"/>
    <property type="gene ID" value="Kaladp0032s0048.v1.1"/>
</dbReference>
<sequence>MEPHYYDFDMFSIGAGSGGVWGSRFAASFRASSVVCELSFATIVSETDGSYKTLFFAQSAMGAVTVPCEDENEEQLLLTRCSYYNYNGLVRFHTCS</sequence>
<accession>A0A7N0TBP2</accession>
<protein>
    <submittedName>
        <fullName evidence="1">Uncharacterized protein</fullName>
    </submittedName>
</protein>
<name>A0A7N0TBP2_KALFE</name>
<reference evidence="1" key="1">
    <citation type="submission" date="2021-01" db="UniProtKB">
        <authorList>
            <consortium name="EnsemblPlants"/>
        </authorList>
    </citation>
    <scope>IDENTIFICATION</scope>
</reference>
<proteinExistence type="predicted"/>
<evidence type="ECO:0000313" key="1">
    <source>
        <dbReference type="EnsemblPlants" id="Kaladp0032s0048.1.v1.1"/>
    </source>
</evidence>
<dbReference type="Proteomes" id="UP000594263">
    <property type="component" value="Unplaced"/>
</dbReference>
<evidence type="ECO:0000313" key="2">
    <source>
        <dbReference type="Proteomes" id="UP000594263"/>
    </source>
</evidence>
<dbReference type="Gramene" id="Kaladp0032s0048.1.v1.1">
    <property type="protein sequence ID" value="Kaladp0032s0048.1.v1.1"/>
    <property type="gene ID" value="Kaladp0032s0048.v1.1"/>
</dbReference>
<dbReference type="AlphaFoldDB" id="A0A7N0TBP2"/>
<keyword evidence="2" id="KW-1185">Reference proteome</keyword>